<feature type="compositionally biased region" description="Polar residues" evidence="1">
    <location>
        <begin position="379"/>
        <end position="394"/>
    </location>
</feature>
<feature type="region of interest" description="Disordered" evidence="1">
    <location>
        <begin position="1"/>
        <end position="63"/>
    </location>
</feature>
<feature type="region of interest" description="Disordered" evidence="1">
    <location>
        <begin position="455"/>
        <end position="499"/>
    </location>
</feature>
<dbReference type="GO" id="GO:0006368">
    <property type="term" value="P:transcription elongation by RNA polymerase II"/>
    <property type="evidence" value="ECO:0007669"/>
    <property type="project" value="InterPro"/>
</dbReference>
<dbReference type="GO" id="GO:0070449">
    <property type="term" value="C:elongin complex"/>
    <property type="evidence" value="ECO:0007669"/>
    <property type="project" value="InterPro"/>
</dbReference>
<feature type="region of interest" description="Disordered" evidence="1">
    <location>
        <begin position="369"/>
        <end position="410"/>
    </location>
</feature>
<feature type="compositionally biased region" description="Low complexity" evidence="1">
    <location>
        <begin position="36"/>
        <end position="49"/>
    </location>
</feature>
<dbReference type="EMBL" id="HG529631">
    <property type="protein sequence ID" value="CDI54908.1"/>
    <property type="molecule type" value="Genomic_DNA"/>
</dbReference>
<evidence type="ECO:0000256" key="1">
    <source>
        <dbReference type="SAM" id="MobiDB-lite"/>
    </source>
</evidence>
<protein>
    <recommendedName>
        <fullName evidence="3">Elongin-A</fullName>
    </recommendedName>
</protein>
<evidence type="ECO:0008006" key="3">
    <source>
        <dbReference type="Google" id="ProtNLM"/>
    </source>
</evidence>
<dbReference type="AlphaFoldDB" id="A0A077R752"/>
<dbReference type="Gene3D" id="6.10.250.3180">
    <property type="match status" value="1"/>
</dbReference>
<accession>A0A077R752</accession>
<feature type="compositionally biased region" description="Polar residues" evidence="1">
    <location>
        <begin position="329"/>
        <end position="341"/>
    </location>
</feature>
<dbReference type="PANTHER" id="PTHR15141:SF76">
    <property type="entry name" value="TRANSCRIPTION ELONGATION FACTOR B POLYPEPTIDE 3"/>
    <property type="match status" value="1"/>
</dbReference>
<sequence>MKDWRRSPEPPGMMGLKDTSYQIQGNWGQPEELLHPSASSDFDPASPLPHMAPTVLLTDSPRTRNPAPSLLTGSNMSLYSMCLRVILRNVSSVQDLGDMPYRNAKPILEECRIDQLIGIEEASPHLLEHTEEIWKRNCLRDFIDLRKKYNPSNSISTTSPPKEPKSWRRLYFRSKGEIEQAVVEAAQRIKDKYAQHRAEKDAKKLVVSDRPLMRKSARSGGRKFGMMIGGGIAGGGASVSKGQSLINRAKAGSVAQAKLTARARGVFRTQGRSKQVGMGIAPEAAGVRLGAKTMIAPKRIADGASQGLMKMRDFSKPLPRSDSSDDAAKSTSRGSTASSQRTESEAARHGRPSADAADELIGLPRLKPHQLAAAPPLTPCTSSTASKNKSSCASYTGEKKSPLSSPPPDIARMERRKLDFFGSVRFSCSAAATGSSSGAGSPIYSITSGSEVRGMKRSLSASNTGKSIDSASIGNPSRTNMDKSSTLVTKNDTSPPARSATAMSFFQTTSNKSSSGVRVVQAKRARVQDTQLSPRNSPPSTAPNEKTWQEKSRTIPSSTNANTQWIASQSNGSSPRQSPAKATPFKQQSIALNGWTRSEVKDERVARASAAALSSIFAPIRSSPAGHGTRGANGHR</sequence>
<dbReference type="Pfam" id="PF06881">
    <property type="entry name" value="Elongin_A"/>
    <property type="match status" value="1"/>
</dbReference>
<dbReference type="InterPro" id="IPR051870">
    <property type="entry name" value="Elongin-A_domain"/>
</dbReference>
<dbReference type="PANTHER" id="PTHR15141">
    <property type="entry name" value="TRANSCRIPTION ELONGATION FACTOR B POLYPEPTIDE 3"/>
    <property type="match status" value="1"/>
</dbReference>
<organism evidence="2">
    <name type="scientific">Melanopsichium pennsylvanicum 4</name>
    <dbReference type="NCBI Taxonomy" id="1398559"/>
    <lineage>
        <taxon>Eukaryota</taxon>
        <taxon>Fungi</taxon>
        <taxon>Dikarya</taxon>
        <taxon>Basidiomycota</taxon>
        <taxon>Ustilaginomycotina</taxon>
        <taxon>Ustilaginomycetes</taxon>
        <taxon>Ustilaginales</taxon>
        <taxon>Ustilaginaceae</taxon>
        <taxon>Melanopsichium</taxon>
    </lineage>
</organism>
<reference evidence="2" key="1">
    <citation type="journal article" date="2014" name="Genome Biol. Evol.">
        <title>Gene Loss Rather Than Gene Gain Is Associated with a Host Jump from Monocots to Dicots in the Smut Fungus Melanopsichium pennsylvanicum.</title>
        <authorList>
            <person name="Sharma R."/>
            <person name="Mishra B."/>
            <person name="Runge F."/>
            <person name="Thines M."/>
        </authorList>
    </citation>
    <scope>NUCLEOTIDE SEQUENCE</scope>
    <source>
        <strain evidence="2">4</strain>
    </source>
</reference>
<feature type="compositionally biased region" description="Polar residues" evidence="1">
    <location>
        <begin position="459"/>
        <end position="499"/>
    </location>
</feature>
<feature type="region of interest" description="Disordered" evidence="1">
    <location>
        <begin position="524"/>
        <end position="587"/>
    </location>
</feature>
<evidence type="ECO:0000313" key="2">
    <source>
        <dbReference type="EMBL" id="CDI54908.1"/>
    </source>
</evidence>
<dbReference type="InterPro" id="IPR010684">
    <property type="entry name" value="RNA_pol_II_trans_fac_SIII_A"/>
</dbReference>
<feature type="region of interest" description="Disordered" evidence="1">
    <location>
        <begin position="313"/>
        <end position="354"/>
    </location>
</feature>
<proteinExistence type="predicted"/>
<name>A0A077R752_9BASI</name>
<feature type="compositionally biased region" description="Polar residues" evidence="1">
    <location>
        <begin position="554"/>
        <end position="577"/>
    </location>
</feature>